<keyword evidence="3" id="KW-1185">Reference proteome</keyword>
<name>A0A183MI90_9TREM</name>
<protein>
    <submittedName>
        <fullName evidence="2">Uncharacterized protein</fullName>
    </submittedName>
</protein>
<evidence type="ECO:0000313" key="3">
    <source>
        <dbReference type="Proteomes" id="UP000277204"/>
    </source>
</evidence>
<feature type="compositionally biased region" description="Polar residues" evidence="1">
    <location>
        <begin position="62"/>
        <end position="75"/>
    </location>
</feature>
<evidence type="ECO:0000256" key="1">
    <source>
        <dbReference type="SAM" id="MobiDB-lite"/>
    </source>
</evidence>
<feature type="region of interest" description="Disordered" evidence="1">
    <location>
        <begin position="24"/>
        <end position="88"/>
    </location>
</feature>
<dbReference type="Proteomes" id="UP000277204">
    <property type="component" value="Unassembled WGS sequence"/>
</dbReference>
<feature type="compositionally biased region" description="Polar residues" evidence="1">
    <location>
        <begin position="24"/>
        <end position="37"/>
    </location>
</feature>
<proteinExistence type="predicted"/>
<sequence>MQLDDLDFTHDMALLSQTQQQIQEKMTSVAAASTATENKPDPRGGRNQEEALEVDRTHNEESTQLSHKVSTQTESLMPKEKRKIKELITPTHEDRVNKNWIEVERKAEDRMVWRMLVGGLCSIGSNRRK</sequence>
<feature type="compositionally biased region" description="Basic and acidic residues" evidence="1">
    <location>
        <begin position="77"/>
        <end position="88"/>
    </location>
</feature>
<feature type="compositionally biased region" description="Basic and acidic residues" evidence="1">
    <location>
        <begin position="38"/>
        <end position="61"/>
    </location>
</feature>
<gene>
    <name evidence="2" type="ORF">SMRZ_LOCUS15765</name>
</gene>
<dbReference type="EMBL" id="UZAI01016995">
    <property type="protein sequence ID" value="VDP19114.1"/>
    <property type="molecule type" value="Genomic_DNA"/>
</dbReference>
<organism evidence="2 3">
    <name type="scientific">Schistosoma margrebowiei</name>
    <dbReference type="NCBI Taxonomy" id="48269"/>
    <lineage>
        <taxon>Eukaryota</taxon>
        <taxon>Metazoa</taxon>
        <taxon>Spiralia</taxon>
        <taxon>Lophotrochozoa</taxon>
        <taxon>Platyhelminthes</taxon>
        <taxon>Trematoda</taxon>
        <taxon>Digenea</taxon>
        <taxon>Strigeidida</taxon>
        <taxon>Schistosomatoidea</taxon>
        <taxon>Schistosomatidae</taxon>
        <taxon>Schistosoma</taxon>
    </lineage>
</organism>
<dbReference type="AlphaFoldDB" id="A0A183MI90"/>
<reference evidence="2 3" key="1">
    <citation type="submission" date="2018-11" db="EMBL/GenBank/DDBJ databases">
        <authorList>
            <consortium name="Pathogen Informatics"/>
        </authorList>
    </citation>
    <scope>NUCLEOTIDE SEQUENCE [LARGE SCALE GENOMIC DNA]</scope>
    <source>
        <strain evidence="2 3">Zambia</strain>
    </source>
</reference>
<evidence type="ECO:0000313" key="2">
    <source>
        <dbReference type="EMBL" id="VDP19114.1"/>
    </source>
</evidence>
<accession>A0A183MI90</accession>